<comment type="caution">
    <text evidence="1">The sequence shown here is derived from an EMBL/GenBank/DDBJ whole genome shotgun (WGS) entry which is preliminary data.</text>
</comment>
<keyword evidence="2" id="KW-1185">Reference proteome</keyword>
<sequence>MTPAVERAMLPRGGTATATPRIGGHVRCWTRGCREWGTVSGRVLRGP</sequence>
<gene>
    <name evidence="1" type="ORF">FHU38_003684</name>
</gene>
<protein>
    <submittedName>
        <fullName evidence="1">Uncharacterized protein</fullName>
    </submittedName>
</protein>
<dbReference type="AlphaFoldDB" id="A0A7X5USF4"/>
<proteinExistence type="predicted"/>
<dbReference type="EMBL" id="JAAOYM010000001">
    <property type="protein sequence ID" value="NIJ13340.1"/>
    <property type="molecule type" value="Genomic_DNA"/>
</dbReference>
<name>A0A7X5USF4_9PSEU</name>
<dbReference type="Proteomes" id="UP000545493">
    <property type="component" value="Unassembled WGS sequence"/>
</dbReference>
<evidence type="ECO:0000313" key="2">
    <source>
        <dbReference type="Proteomes" id="UP000545493"/>
    </source>
</evidence>
<accession>A0A7X5USF4</accession>
<evidence type="ECO:0000313" key="1">
    <source>
        <dbReference type="EMBL" id="NIJ13340.1"/>
    </source>
</evidence>
<organism evidence="1 2">
    <name type="scientific">Saccharomonospora amisosensis</name>
    <dbReference type="NCBI Taxonomy" id="1128677"/>
    <lineage>
        <taxon>Bacteria</taxon>
        <taxon>Bacillati</taxon>
        <taxon>Actinomycetota</taxon>
        <taxon>Actinomycetes</taxon>
        <taxon>Pseudonocardiales</taxon>
        <taxon>Pseudonocardiaceae</taxon>
        <taxon>Saccharomonospora</taxon>
    </lineage>
</organism>
<dbReference type="RefSeq" id="WP_167173053.1">
    <property type="nucleotide sequence ID" value="NZ_JAAOYM010000001.1"/>
</dbReference>
<reference evidence="1 2" key="1">
    <citation type="submission" date="2020-03" db="EMBL/GenBank/DDBJ databases">
        <title>Sequencing the genomes of 1000 actinobacteria strains.</title>
        <authorList>
            <person name="Klenk H.-P."/>
        </authorList>
    </citation>
    <scope>NUCLEOTIDE SEQUENCE [LARGE SCALE GENOMIC DNA]</scope>
    <source>
        <strain evidence="1 2">DSM 45685</strain>
    </source>
</reference>